<sequence length="1300" mass="149398">MGSRLFEKGNSVYRASEITNNLENLVSIGTFNVWDVPKHISPLGGTCTSSSKIKYGKCIANSNWKWLDIEYFVYLCGGSVNQYLKCLEFLVKNKFVAATYKISSVPFHKKLPISISLIKVRLYAIPSDIQGARFINSLTFTNSKPKDVERRIQNSWLTLMELIDFTRDAWISSKDKTLYTILKKGLLLVSCSDFGSRKKISQKMINRNIERWVLKQPSVPPSHELEDSSESLLHKIQALYNSIRSPSLDKEKLQSACEGLQNERKENTIKHIFSLLNSLDHGDGSLDGLQTDLYPFQMKSLCKMLEKESDERKVLVPNFIKLHSNEERKVFYYDIESGKVFIHPEYCILPRGGILAENMGLGKTLICLSLICTTKYDVAEIPRSYLLHTDDSDVVMLLDDPSHCNSVGKAKPSRSHIKTLREFCIESIMQNSVSWRYYIHDLPTSVQSALAKNPGCFRISLEDSNINSNRPRSRKSSSRLNNRINSDPEGSVYRTLYLCHTTLIIVPDNLLNQWRDEIQKHVIKGYLSILYLSRNLKNSEAENEHFKNSVPQDLRYLIKFDVIIITQSLISKYYSEPESSGYILDSVYWKRLIIDEGHSVNSRNSRNSIICKNLYSERRWAVTGTPTSGLTNLHMDEQDDDSDVSKSHKKSQYVIKSKFNEKDDLAKLGVIIGDFLKIEPFGSCPKLWSSAIMKPFMSDKFSSAMSLLNLLNEIMVRHSSKSIDADLRLPQLHHHPVFLEPSFHNRLSINLFTAVLAVNAVSSERRDIDYMFHPANRQQLRKLISNLQRATFHWTGFDQKDVETLIHISKFCLNKRAPDGTNFYNNYDMFLLEKSLIAAEEALNNIRWKVMSLLHEMCYSVHGLPHTFIKDYGIGTLETNENIGVFGAPHLLSLQEFYYKHRFVDFNKSGLWEEKMSSESRTFWERYWKYNIKQNVSKFTKDTSDYKIGSSDVSEALSNPKIKAETTELSNTDVHAGETRDAQVSSIFHEFSDHMSHSNTYGESYDVKDAIILGTASSKLSYLTSKLIQNQRESIKSIVFFEFEDSAYYLTELLDVVGVEYILYATSIASDERAKNLDLFKFYNEKTEGGIALVMDLKLAAQGLTIIAATRVYFINPVWERYKEAQAIKRAHRIGQKKDVYVETLVLKGTLEEEIYNKRKSHQSGLTQNESEINQKKFVIDDFGMQEFILKHEFLDLCSEQAEFCPFFTFGSSSSHDKNASMNSDAFQLKTHAVRDNLPFNVKSNRKLWDVYLFNRRNHEKIVSNKMHGSQSSSQGKPTIETYKRPSGEQRHPKRVKFQC</sequence>
<dbReference type="OMA" id="HHEMILR"/>
<dbReference type="CDD" id="cd18008">
    <property type="entry name" value="DEXDc_SHPRH-like"/>
    <property type="match status" value="1"/>
</dbReference>
<dbReference type="PANTHER" id="PTHR45626:SF51">
    <property type="entry name" value="SNF2-RELATED DOMAIN-CONTAINING PROTEIN"/>
    <property type="match status" value="1"/>
</dbReference>
<evidence type="ECO:0000256" key="1">
    <source>
        <dbReference type="ARBA" id="ARBA00022741"/>
    </source>
</evidence>
<dbReference type="CDD" id="cd18793">
    <property type="entry name" value="SF2_C_SNF"/>
    <property type="match status" value="1"/>
</dbReference>
<dbReference type="InParanoid" id="G8YDX6"/>
<dbReference type="EMBL" id="FO082051">
    <property type="protein sequence ID" value="CCE81375.1"/>
    <property type="molecule type" value="Genomic_DNA"/>
</dbReference>
<evidence type="ECO:0000256" key="2">
    <source>
        <dbReference type="ARBA" id="ARBA00022801"/>
    </source>
</evidence>
<keyword evidence="8" id="KW-1185">Reference proteome</keyword>
<dbReference type="PROSITE" id="PS51192">
    <property type="entry name" value="HELICASE_ATP_BIND_1"/>
    <property type="match status" value="1"/>
</dbReference>
<dbReference type="InterPro" id="IPR049730">
    <property type="entry name" value="SNF2/RAD54-like_C"/>
</dbReference>
<evidence type="ECO:0000313" key="7">
    <source>
        <dbReference type="EMBL" id="CCE81375.1"/>
    </source>
</evidence>
<organism evidence="7 8">
    <name type="scientific">Pichia sorbitophila (strain ATCC MYA-4447 / BCRC 22081 / CBS 7064 / NBRC 10061 / NRRL Y-12695)</name>
    <name type="common">Hybrid yeast</name>
    <dbReference type="NCBI Taxonomy" id="559304"/>
    <lineage>
        <taxon>Eukaryota</taxon>
        <taxon>Fungi</taxon>
        <taxon>Dikarya</taxon>
        <taxon>Ascomycota</taxon>
        <taxon>Saccharomycotina</taxon>
        <taxon>Pichiomycetes</taxon>
        <taxon>Debaryomycetaceae</taxon>
        <taxon>Millerozyma</taxon>
    </lineage>
</organism>
<feature type="compositionally biased region" description="Polar residues" evidence="4">
    <location>
        <begin position="1267"/>
        <end position="1277"/>
    </location>
</feature>
<dbReference type="SMART" id="SM00487">
    <property type="entry name" value="DEXDc"/>
    <property type="match status" value="1"/>
</dbReference>
<dbReference type="Gene3D" id="3.40.50.10810">
    <property type="entry name" value="Tandem AAA-ATPase domain"/>
    <property type="match status" value="1"/>
</dbReference>
<dbReference type="InterPro" id="IPR027417">
    <property type="entry name" value="P-loop_NTPase"/>
</dbReference>
<evidence type="ECO:0000259" key="6">
    <source>
        <dbReference type="PROSITE" id="PS51194"/>
    </source>
</evidence>
<dbReference type="InterPro" id="IPR000330">
    <property type="entry name" value="SNF2_N"/>
</dbReference>
<dbReference type="Proteomes" id="UP000005222">
    <property type="component" value="Chromosome I"/>
</dbReference>
<name>G8YDX6_PICSO</name>
<dbReference type="GO" id="GO:0016787">
    <property type="term" value="F:hydrolase activity"/>
    <property type="evidence" value="ECO:0007669"/>
    <property type="project" value="UniProtKB-KW"/>
</dbReference>
<evidence type="ECO:0000259" key="5">
    <source>
        <dbReference type="PROSITE" id="PS51192"/>
    </source>
</evidence>
<dbReference type="GO" id="GO:0006281">
    <property type="term" value="P:DNA repair"/>
    <property type="evidence" value="ECO:0007669"/>
    <property type="project" value="TreeGrafter"/>
</dbReference>
<proteinExistence type="predicted"/>
<keyword evidence="1" id="KW-0547">Nucleotide-binding</keyword>
<dbReference type="GO" id="GO:0005634">
    <property type="term" value="C:nucleus"/>
    <property type="evidence" value="ECO:0007669"/>
    <property type="project" value="TreeGrafter"/>
</dbReference>
<reference evidence="7 8" key="1">
    <citation type="journal article" date="2012" name="G3 (Bethesda)">
        <title>Pichia sorbitophila, an interspecies yeast hybrid reveals early steps of genome resolution following polyploidization.</title>
        <authorList>
            <person name="Leh Louis V."/>
            <person name="Despons L."/>
            <person name="Friedrich A."/>
            <person name="Martin T."/>
            <person name="Durrens P."/>
            <person name="Casaregola S."/>
            <person name="Neuveglise C."/>
            <person name="Fairhead C."/>
            <person name="Marck C."/>
            <person name="Cruz J.A."/>
            <person name="Straub M.L."/>
            <person name="Kugler V."/>
            <person name="Sacerdot C."/>
            <person name="Uzunov Z."/>
            <person name="Thierry A."/>
            <person name="Weiss S."/>
            <person name="Bleykasten C."/>
            <person name="De Montigny J."/>
            <person name="Jacques N."/>
            <person name="Jung P."/>
            <person name="Lemaire M."/>
            <person name="Mallet S."/>
            <person name="Morel G."/>
            <person name="Richard G.F."/>
            <person name="Sarkar A."/>
            <person name="Savel G."/>
            <person name="Schacherer J."/>
            <person name="Seret M.L."/>
            <person name="Talla E."/>
            <person name="Samson G."/>
            <person name="Jubin C."/>
            <person name="Poulain J."/>
            <person name="Vacherie B."/>
            <person name="Barbe V."/>
            <person name="Pelletier E."/>
            <person name="Sherman D.J."/>
            <person name="Westhof E."/>
            <person name="Weissenbach J."/>
            <person name="Baret P.V."/>
            <person name="Wincker P."/>
            <person name="Gaillardin C."/>
            <person name="Dujon B."/>
            <person name="Souciet J.L."/>
        </authorList>
    </citation>
    <scope>NUCLEOTIDE SEQUENCE [LARGE SCALE GENOMIC DNA]</scope>
    <source>
        <strain evidence="8">ATCC MYA-4447 / BCRC 22081 / CBS 7064 / NBRC 10061 / NRRL Y-12695</strain>
    </source>
</reference>
<dbReference type="InterPro" id="IPR014001">
    <property type="entry name" value="Helicase_ATP-bd"/>
</dbReference>
<evidence type="ECO:0000256" key="4">
    <source>
        <dbReference type="SAM" id="MobiDB-lite"/>
    </source>
</evidence>
<feature type="region of interest" description="Disordered" evidence="4">
    <location>
        <begin position="1264"/>
        <end position="1300"/>
    </location>
</feature>
<dbReference type="Pfam" id="PF00176">
    <property type="entry name" value="SNF2-rel_dom"/>
    <property type="match status" value="1"/>
</dbReference>
<dbReference type="OrthoDB" id="2801544at2759"/>
<dbReference type="GO" id="GO:0005524">
    <property type="term" value="F:ATP binding"/>
    <property type="evidence" value="ECO:0007669"/>
    <property type="project" value="UniProtKB-KW"/>
</dbReference>
<accession>G8YDX6</accession>
<feature type="domain" description="Helicase ATP-binding" evidence="5">
    <location>
        <begin position="501"/>
        <end position="644"/>
    </location>
</feature>
<dbReference type="HOGENOM" id="CLU_003233_0_0_1"/>
<gene>
    <name evidence="7" type="primary">Piso0_001275</name>
    <name evidence="7" type="ORF">GNLVRS01_PISO0I01350g</name>
</gene>
<feature type="domain" description="Helicase C-terminal" evidence="6">
    <location>
        <begin position="1022"/>
        <end position="1172"/>
    </location>
</feature>
<dbReference type="STRING" id="559304.G8YDX6"/>
<dbReference type="InterPro" id="IPR050628">
    <property type="entry name" value="SNF2_RAD54_helicase_TF"/>
</dbReference>
<dbReference type="InterPro" id="IPR001650">
    <property type="entry name" value="Helicase_C-like"/>
</dbReference>
<keyword evidence="2" id="KW-0378">Hydrolase</keyword>
<dbReference type="SUPFAM" id="SSF52540">
    <property type="entry name" value="P-loop containing nucleoside triphosphate hydrolases"/>
    <property type="match status" value="2"/>
</dbReference>
<dbReference type="PROSITE" id="PS51194">
    <property type="entry name" value="HELICASE_CTER"/>
    <property type="match status" value="1"/>
</dbReference>
<dbReference type="GO" id="GO:0008094">
    <property type="term" value="F:ATP-dependent activity, acting on DNA"/>
    <property type="evidence" value="ECO:0007669"/>
    <property type="project" value="TreeGrafter"/>
</dbReference>
<dbReference type="Gene3D" id="3.40.50.300">
    <property type="entry name" value="P-loop containing nucleotide triphosphate hydrolases"/>
    <property type="match status" value="1"/>
</dbReference>
<dbReference type="Pfam" id="PF00271">
    <property type="entry name" value="Helicase_C"/>
    <property type="match status" value="1"/>
</dbReference>
<dbReference type="eggNOG" id="KOG1001">
    <property type="taxonomic scope" value="Eukaryota"/>
</dbReference>
<evidence type="ECO:0000256" key="3">
    <source>
        <dbReference type="ARBA" id="ARBA00022840"/>
    </source>
</evidence>
<keyword evidence="3" id="KW-0067">ATP-binding</keyword>
<dbReference type="PANTHER" id="PTHR45626">
    <property type="entry name" value="TRANSCRIPTION TERMINATION FACTOR 2-RELATED"/>
    <property type="match status" value="1"/>
</dbReference>
<dbReference type="InterPro" id="IPR038718">
    <property type="entry name" value="SNF2-like_sf"/>
</dbReference>
<evidence type="ECO:0000313" key="8">
    <source>
        <dbReference type="Proteomes" id="UP000005222"/>
    </source>
</evidence>
<feature type="compositionally biased region" description="Basic and acidic residues" evidence="4">
    <location>
        <begin position="1282"/>
        <end position="1291"/>
    </location>
</feature>
<protein>
    <submittedName>
        <fullName evidence="7">Piso0_001275 protein</fullName>
    </submittedName>
</protein>